<dbReference type="Proteomes" id="UP001165060">
    <property type="component" value="Unassembled WGS sequence"/>
</dbReference>
<feature type="region of interest" description="Disordered" evidence="1">
    <location>
        <begin position="1"/>
        <end position="22"/>
    </location>
</feature>
<reference evidence="2 3" key="1">
    <citation type="journal article" date="2023" name="Commun. Biol.">
        <title>Genome analysis of Parmales, the sister group of diatoms, reveals the evolutionary specialization of diatoms from phago-mixotrophs to photoautotrophs.</title>
        <authorList>
            <person name="Ban H."/>
            <person name="Sato S."/>
            <person name="Yoshikawa S."/>
            <person name="Yamada K."/>
            <person name="Nakamura Y."/>
            <person name="Ichinomiya M."/>
            <person name="Sato N."/>
            <person name="Blanc-Mathieu R."/>
            <person name="Endo H."/>
            <person name="Kuwata A."/>
            <person name="Ogata H."/>
        </authorList>
    </citation>
    <scope>NUCLEOTIDE SEQUENCE [LARGE SCALE GENOMIC DNA]</scope>
</reference>
<evidence type="ECO:0000313" key="3">
    <source>
        <dbReference type="Proteomes" id="UP001165060"/>
    </source>
</evidence>
<organism evidence="2 3">
    <name type="scientific">Tetraparma gracilis</name>
    <dbReference type="NCBI Taxonomy" id="2962635"/>
    <lineage>
        <taxon>Eukaryota</taxon>
        <taxon>Sar</taxon>
        <taxon>Stramenopiles</taxon>
        <taxon>Ochrophyta</taxon>
        <taxon>Bolidophyceae</taxon>
        <taxon>Parmales</taxon>
        <taxon>Triparmaceae</taxon>
        <taxon>Tetraparma</taxon>
    </lineage>
</organism>
<evidence type="ECO:0000256" key="1">
    <source>
        <dbReference type="SAM" id="MobiDB-lite"/>
    </source>
</evidence>
<comment type="caution">
    <text evidence="2">The sequence shown here is derived from an EMBL/GenBank/DDBJ whole genome shotgun (WGS) entry which is preliminary data.</text>
</comment>
<evidence type="ECO:0008006" key="4">
    <source>
        <dbReference type="Google" id="ProtNLM"/>
    </source>
</evidence>
<keyword evidence="3" id="KW-1185">Reference proteome</keyword>
<evidence type="ECO:0000313" key="2">
    <source>
        <dbReference type="EMBL" id="GMI27907.1"/>
    </source>
</evidence>
<gene>
    <name evidence="2" type="ORF">TeGR_g2764</name>
</gene>
<protein>
    <recommendedName>
        <fullName evidence="4">SHOCT domain-containing protein</fullName>
    </recommendedName>
</protein>
<sequence>MHSSSPQRGEKVPPPSVDTPHRHLNDEAAFFLSRDEEVIKAYELDRAAASDYHYRLARNWSYCMMVHPIVLCCAPCIITSNVCCLKENIKDKVEATHVAISRDGVRYVVDRHPSGCRMSFQDQGLVSKTIPFNKITDCDVSEPAGKSGPICCMVENVLTTVNIDTASSGGVVTADGAGGKNHELTLPGLVDPHQFKSDIWAMVRGDGVDGVGGTASTVQVTGMAMARGAAEGVEERMDALTRLREQGFVSSEEFEEKRKAILEDL</sequence>
<accession>A0ABQ6MJY0</accession>
<dbReference type="EMBL" id="BRYB01001533">
    <property type="protein sequence ID" value="GMI27907.1"/>
    <property type="molecule type" value="Genomic_DNA"/>
</dbReference>
<name>A0ABQ6MJY0_9STRA</name>
<proteinExistence type="predicted"/>